<dbReference type="InterPro" id="IPR015377">
    <property type="entry name" value="Fumarylacetoacetase_N"/>
</dbReference>
<feature type="domain" description="Fumarylacetoacetase-like C-terminal" evidence="11">
    <location>
        <begin position="146"/>
        <end position="440"/>
    </location>
</feature>
<comment type="pathway">
    <text evidence="3">Amino-acid degradation; L-phenylalanine degradation; acetoacetate and fumarate from L-phenylalanine: step 6/6.</text>
</comment>
<dbReference type="Gene3D" id="2.30.30.230">
    <property type="entry name" value="Fumarylacetoacetase, N-terminal domain"/>
    <property type="match status" value="1"/>
</dbReference>
<keyword evidence="8" id="KW-0460">Magnesium</keyword>
<evidence type="ECO:0000313" key="14">
    <source>
        <dbReference type="Proteomes" id="UP000574369"/>
    </source>
</evidence>
<reference evidence="13 14" key="1">
    <citation type="submission" date="2020-08" db="EMBL/GenBank/DDBJ databases">
        <title>Genomic Encyclopedia of Type Strains, Phase III (KMG-III): the genomes of soil and plant-associated and newly described type strains.</title>
        <authorList>
            <person name="Whitman W."/>
        </authorList>
    </citation>
    <scope>NUCLEOTIDE SEQUENCE [LARGE SCALE GENOMIC DNA]</scope>
    <source>
        <strain evidence="13 14">CECT 7247</strain>
    </source>
</reference>
<keyword evidence="10" id="KW-0585">Phenylalanine catabolism</keyword>
<dbReference type="SUPFAM" id="SSF56529">
    <property type="entry name" value="FAH"/>
    <property type="match status" value="1"/>
</dbReference>
<dbReference type="SUPFAM" id="SSF63433">
    <property type="entry name" value="Fumarylacetoacetate hydrolase, FAH, N-terminal domain"/>
    <property type="match status" value="1"/>
</dbReference>
<dbReference type="InterPro" id="IPR036663">
    <property type="entry name" value="Fumarylacetoacetase_C_sf"/>
</dbReference>
<evidence type="ECO:0000256" key="3">
    <source>
        <dbReference type="ARBA" id="ARBA00004782"/>
    </source>
</evidence>
<keyword evidence="6 13" id="KW-0378">Hydrolase</keyword>
<evidence type="ECO:0000256" key="7">
    <source>
        <dbReference type="ARBA" id="ARBA00022837"/>
    </source>
</evidence>
<dbReference type="GO" id="GO:0004334">
    <property type="term" value="F:fumarylacetoacetase activity"/>
    <property type="evidence" value="ECO:0007669"/>
    <property type="project" value="UniProtKB-EC"/>
</dbReference>
<evidence type="ECO:0000256" key="1">
    <source>
        <dbReference type="ARBA" id="ARBA00001913"/>
    </source>
</evidence>
<evidence type="ECO:0000256" key="8">
    <source>
        <dbReference type="ARBA" id="ARBA00022842"/>
    </source>
</evidence>
<evidence type="ECO:0000256" key="6">
    <source>
        <dbReference type="ARBA" id="ARBA00022801"/>
    </source>
</evidence>
<dbReference type="Pfam" id="PF09298">
    <property type="entry name" value="FAA_hydrolase_N"/>
    <property type="match status" value="1"/>
</dbReference>
<evidence type="ECO:0000256" key="10">
    <source>
        <dbReference type="ARBA" id="ARBA00023232"/>
    </source>
</evidence>
<dbReference type="Gene3D" id="3.90.850.10">
    <property type="entry name" value="Fumarylacetoacetase-like, C-terminal domain"/>
    <property type="match status" value="1"/>
</dbReference>
<keyword evidence="14" id="KW-1185">Reference proteome</keyword>
<keyword evidence="7" id="KW-0106">Calcium</keyword>
<evidence type="ECO:0000256" key="2">
    <source>
        <dbReference type="ARBA" id="ARBA00001946"/>
    </source>
</evidence>
<feature type="domain" description="Fumarylacetoacetase N-terminal" evidence="12">
    <location>
        <begin position="35"/>
        <end position="138"/>
    </location>
</feature>
<accession>A0ABR6GYY1</accession>
<dbReference type="PANTHER" id="PTHR43069">
    <property type="entry name" value="FUMARYLACETOACETASE"/>
    <property type="match status" value="1"/>
</dbReference>
<dbReference type="EMBL" id="JACHXO010000007">
    <property type="protein sequence ID" value="MBB3196318.1"/>
    <property type="molecule type" value="Genomic_DNA"/>
</dbReference>
<evidence type="ECO:0000256" key="9">
    <source>
        <dbReference type="ARBA" id="ARBA00022878"/>
    </source>
</evidence>
<dbReference type="InterPro" id="IPR005959">
    <property type="entry name" value="Fumarylacetoacetase"/>
</dbReference>
<dbReference type="PANTHER" id="PTHR43069:SF2">
    <property type="entry name" value="FUMARYLACETOACETASE"/>
    <property type="match status" value="1"/>
</dbReference>
<dbReference type="Pfam" id="PF01557">
    <property type="entry name" value="FAA_hydrolase"/>
    <property type="match status" value="1"/>
</dbReference>
<keyword evidence="5" id="KW-0479">Metal-binding</keyword>
<comment type="caution">
    <text evidence="13">The sequence shown here is derived from an EMBL/GenBank/DDBJ whole genome shotgun (WGS) entry which is preliminary data.</text>
</comment>
<keyword evidence="9" id="KW-0828">Tyrosine catabolism</keyword>
<evidence type="ECO:0000313" key="13">
    <source>
        <dbReference type="EMBL" id="MBB3196318.1"/>
    </source>
</evidence>
<comment type="cofactor">
    <cofactor evidence="2">
        <name>Mg(2+)</name>
        <dbReference type="ChEBI" id="CHEBI:18420"/>
    </cofactor>
</comment>
<proteinExistence type="predicted"/>
<dbReference type="NCBIfam" id="TIGR01266">
    <property type="entry name" value="fum_ac_acetase"/>
    <property type="match status" value="1"/>
</dbReference>
<protein>
    <recommendedName>
        <fullName evidence="4">fumarylacetoacetase</fullName>
        <ecNumber evidence="4">3.7.1.2</ecNumber>
    </recommendedName>
</protein>
<comment type="cofactor">
    <cofactor evidence="1">
        <name>Ca(2+)</name>
        <dbReference type="ChEBI" id="CHEBI:29108"/>
    </cofactor>
</comment>
<dbReference type="EC" id="3.7.1.2" evidence="4"/>
<dbReference type="InterPro" id="IPR036462">
    <property type="entry name" value="Fumarylacetoacetase_N_sf"/>
</dbReference>
<evidence type="ECO:0000256" key="4">
    <source>
        <dbReference type="ARBA" id="ARBA00012094"/>
    </source>
</evidence>
<organism evidence="13 14">
    <name type="scientific">Roseateles terrae</name>
    <dbReference type="NCBI Taxonomy" id="431060"/>
    <lineage>
        <taxon>Bacteria</taxon>
        <taxon>Pseudomonadati</taxon>
        <taxon>Pseudomonadota</taxon>
        <taxon>Betaproteobacteria</taxon>
        <taxon>Burkholderiales</taxon>
        <taxon>Sphaerotilaceae</taxon>
        <taxon>Roseateles</taxon>
    </lineage>
</organism>
<evidence type="ECO:0000259" key="11">
    <source>
        <dbReference type="Pfam" id="PF01557"/>
    </source>
</evidence>
<gene>
    <name evidence="13" type="ORF">FHS28_003730</name>
</gene>
<evidence type="ECO:0000256" key="5">
    <source>
        <dbReference type="ARBA" id="ARBA00022723"/>
    </source>
</evidence>
<evidence type="ECO:0000259" key="12">
    <source>
        <dbReference type="Pfam" id="PF09298"/>
    </source>
</evidence>
<dbReference type="InterPro" id="IPR011234">
    <property type="entry name" value="Fumarylacetoacetase-like_C"/>
</dbReference>
<name>A0ABR6GYY1_9BURK</name>
<sequence>MMTSLSSLSIDHTHDPALRSWVAGANEESTEFPLQNLPLGMARVAGSTGAFRPFTAVGDQALDLILAADLGVFSAALTDVLRACEGQGLNPLMAAGSALRRECRHALVAVLDERADAEWPGKLAGALVPQSSLQFTLPCRIGDYTDFYAGIHHATAVGKLFRPDNPLLPNYQWVPIGYHGRASSIGVSGQQFRRPMGQSKAPDAEAPSFGPCKRLDYELEVGALVGRGNALGEPVGIDEAEDQLFGLVLLNDWSARDIQAWEYQPLGPFLSKSFATTISPWVVTMEALAPFRRAFQRPEGDPQPLPYLQGETHLASGAVSIQLEVHLQTARMRETGAAPHRLMRSDFADCYWTFAQMLTHHTSNGCNLQPGDLFGSGTQSGPGPDQGGSLLELTQGGKQALTLPSGEQRTFLQDGDSVALVGFCEAPGRRRIGFGPCVGTVLPAASAA</sequence>
<dbReference type="Proteomes" id="UP000574369">
    <property type="component" value="Unassembled WGS sequence"/>
</dbReference>